<sequence>MPPGDLSNEYDDDEFLQRIANLNLNVVEDAALVPPSPRTPRPQTPSVDAPPTYSLHSPALASPRRSTVYRYDSPMRSGYTTAWAEAGVATQGVDDAIVEAVQRRPKKPRRKKAADYTHSLITRVNDNIFRGYSSVAEAEAAFAYAQARGWTRVIPGPQPAISQLPVPITANAGAEADAANPLHGSDPFDDTWFVVYRGGGAGCISVSKQGRLECQLNTLGIPNALHKSYPTKGEALSMYAAAVGRGEVSVLTPVYIP</sequence>
<evidence type="ECO:0000313" key="2">
    <source>
        <dbReference type="EMBL" id="KAK6985138.1"/>
    </source>
</evidence>
<reference evidence="2 3" key="1">
    <citation type="journal article" date="2024" name="J Genomics">
        <title>Draft genome sequencing and assembly of Favolaschia claudopus CIRM-BRFM 2984 isolated from oak limbs.</title>
        <authorList>
            <person name="Navarro D."/>
            <person name="Drula E."/>
            <person name="Chaduli D."/>
            <person name="Cazenave R."/>
            <person name="Ahrendt S."/>
            <person name="Wang J."/>
            <person name="Lipzen A."/>
            <person name="Daum C."/>
            <person name="Barry K."/>
            <person name="Grigoriev I.V."/>
            <person name="Favel A."/>
            <person name="Rosso M.N."/>
            <person name="Martin F."/>
        </authorList>
    </citation>
    <scope>NUCLEOTIDE SEQUENCE [LARGE SCALE GENOMIC DNA]</scope>
    <source>
        <strain evidence="2 3">CIRM-BRFM 2984</strain>
    </source>
</reference>
<feature type="region of interest" description="Disordered" evidence="1">
    <location>
        <begin position="32"/>
        <end position="59"/>
    </location>
</feature>
<keyword evidence="3" id="KW-1185">Reference proteome</keyword>
<feature type="compositionally biased region" description="Pro residues" evidence="1">
    <location>
        <begin position="34"/>
        <end position="43"/>
    </location>
</feature>
<comment type="caution">
    <text evidence="2">The sequence shown here is derived from an EMBL/GenBank/DDBJ whole genome shotgun (WGS) entry which is preliminary data.</text>
</comment>
<proteinExistence type="predicted"/>
<protein>
    <submittedName>
        <fullName evidence="2">Uncharacterized protein</fullName>
    </submittedName>
</protein>
<accession>A0AAV9ZLP4</accession>
<name>A0AAV9ZLP4_9AGAR</name>
<organism evidence="2 3">
    <name type="scientific">Favolaschia claudopus</name>
    <dbReference type="NCBI Taxonomy" id="2862362"/>
    <lineage>
        <taxon>Eukaryota</taxon>
        <taxon>Fungi</taxon>
        <taxon>Dikarya</taxon>
        <taxon>Basidiomycota</taxon>
        <taxon>Agaricomycotina</taxon>
        <taxon>Agaricomycetes</taxon>
        <taxon>Agaricomycetidae</taxon>
        <taxon>Agaricales</taxon>
        <taxon>Marasmiineae</taxon>
        <taxon>Mycenaceae</taxon>
        <taxon>Favolaschia</taxon>
    </lineage>
</organism>
<gene>
    <name evidence="2" type="ORF">R3P38DRAFT_2805869</name>
</gene>
<dbReference type="Proteomes" id="UP001362999">
    <property type="component" value="Unassembled WGS sequence"/>
</dbReference>
<dbReference type="AlphaFoldDB" id="A0AAV9ZLP4"/>
<evidence type="ECO:0000256" key="1">
    <source>
        <dbReference type="SAM" id="MobiDB-lite"/>
    </source>
</evidence>
<dbReference type="EMBL" id="JAWWNJ010000132">
    <property type="protein sequence ID" value="KAK6985138.1"/>
    <property type="molecule type" value="Genomic_DNA"/>
</dbReference>
<evidence type="ECO:0000313" key="3">
    <source>
        <dbReference type="Proteomes" id="UP001362999"/>
    </source>
</evidence>